<reference evidence="7 8" key="1">
    <citation type="journal article" date="2016" name="Nat. Commun.">
        <title>Thousands of microbial genomes shed light on interconnected biogeochemical processes in an aquifer system.</title>
        <authorList>
            <person name="Anantharaman K."/>
            <person name="Brown C.T."/>
            <person name="Hug L.A."/>
            <person name="Sharon I."/>
            <person name="Castelle C.J."/>
            <person name="Probst A.J."/>
            <person name="Thomas B.C."/>
            <person name="Singh A."/>
            <person name="Wilkins M.J."/>
            <person name="Karaoz U."/>
            <person name="Brodie E.L."/>
            <person name="Williams K.H."/>
            <person name="Hubbard S.S."/>
            <person name="Banfield J.F."/>
        </authorList>
    </citation>
    <scope>NUCLEOTIDE SEQUENCE [LARGE SCALE GENOMIC DNA]</scope>
</reference>
<dbReference type="GO" id="GO:1990904">
    <property type="term" value="C:ribonucleoprotein complex"/>
    <property type="evidence" value="ECO:0007669"/>
    <property type="project" value="UniProtKB-KW"/>
</dbReference>
<keyword evidence="3 5" id="KW-0687">Ribonucleoprotein</keyword>
<feature type="region of interest" description="Disordered" evidence="6">
    <location>
        <begin position="54"/>
        <end position="79"/>
    </location>
</feature>
<name>A0A1F5SIN4_9BACT</name>
<evidence type="ECO:0000313" key="7">
    <source>
        <dbReference type="EMBL" id="OGF26323.1"/>
    </source>
</evidence>
<comment type="similarity">
    <text evidence="1 5">Belongs to the universal ribosomal protein uL4 family.</text>
</comment>
<sequence length="237" mass="26983">MSIEVKIYNQKAEETGNLTLKDKVFGVKLNETLVHQAAVTQAANNRQVLAHTKTRAEVRGGGKKPWKQKGTGRARAGSSRSPIWIGGGVTFGPRKDRNFKRNINKKMSRKAVLMVLSDKVKSDNLIILDELSVPEYKTRVMDDMFKNLENKRKLLEIVASEKNPDKKKEKNPVRKSVKRSLLVVNCGKDEKAKYSIRNIKGIKIINLENMNILDLLTFRDLMMTREGIKKLEEKYSS</sequence>
<dbReference type="NCBIfam" id="TIGR03953">
    <property type="entry name" value="rplD_bact"/>
    <property type="match status" value="1"/>
</dbReference>
<gene>
    <name evidence="5" type="primary">rplD</name>
    <name evidence="7" type="ORF">A2227_03495</name>
</gene>
<keyword evidence="2 5" id="KW-0689">Ribosomal protein</keyword>
<organism evidence="7 8">
    <name type="scientific">Candidatus Falkowbacteria bacterium RIFOXYA2_FULL_47_19</name>
    <dbReference type="NCBI Taxonomy" id="1797994"/>
    <lineage>
        <taxon>Bacteria</taxon>
        <taxon>Candidatus Falkowiibacteriota</taxon>
    </lineage>
</organism>
<feature type="compositionally biased region" description="Basic residues" evidence="6">
    <location>
        <begin position="61"/>
        <end position="72"/>
    </location>
</feature>
<evidence type="ECO:0000256" key="2">
    <source>
        <dbReference type="ARBA" id="ARBA00022980"/>
    </source>
</evidence>
<comment type="function">
    <text evidence="5">One of the primary rRNA binding proteins, this protein initially binds near the 5'-end of the 23S rRNA. It is important during the early stages of 50S assembly. It makes multiple contacts with different domains of the 23S rRNA in the assembled 50S subunit and ribosome.</text>
</comment>
<proteinExistence type="inferred from homology"/>
<comment type="function">
    <text evidence="5">Forms part of the polypeptide exit tunnel.</text>
</comment>
<evidence type="ECO:0000256" key="3">
    <source>
        <dbReference type="ARBA" id="ARBA00023274"/>
    </source>
</evidence>
<evidence type="ECO:0000256" key="6">
    <source>
        <dbReference type="SAM" id="MobiDB-lite"/>
    </source>
</evidence>
<keyword evidence="5" id="KW-0699">rRNA-binding</keyword>
<dbReference type="Pfam" id="PF00573">
    <property type="entry name" value="Ribosomal_L4"/>
    <property type="match status" value="1"/>
</dbReference>
<dbReference type="InterPro" id="IPR002136">
    <property type="entry name" value="Ribosomal_uL4"/>
</dbReference>
<keyword evidence="5" id="KW-0694">RNA-binding</keyword>
<accession>A0A1F5SIN4</accession>
<dbReference type="EMBL" id="MFGB01000016">
    <property type="protein sequence ID" value="OGF26323.1"/>
    <property type="molecule type" value="Genomic_DNA"/>
</dbReference>
<dbReference type="AlphaFoldDB" id="A0A1F5SIN4"/>
<dbReference type="PANTHER" id="PTHR10746">
    <property type="entry name" value="50S RIBOSOMAL PROTEIN L4"/>
    <property type="match status" value="1"/>
</dbReference>
<comment type="subunit">
    <text evidence="5">Part of the 50S ribosomal subunit.</text>
</comment>
<dbReference type="InterPro" id="IPR023574">
    <property type="entry name" value="Ribosomal_uL4_dom_sf"/>
</dbReference>
<comment type="caution">
    <text evidence="7">The sequence shown here is derived from an EMBL/GenBank/DDBJ whole genome shotgun (WGS) entry which is preliminary data.</text>
</comment>
<dbReference type="Proteomes" id="UP000178367">
    <property type="component" value="Unassembled WGS sequence"/>
</dbReference>
<evidence type="ECO:0000256" key="5">
    <source>
        <dbReference type="HAMAP-Rule" id="MF_01328"/>
    </source>
</evidence>
<dbReference type="GO" id="GO:0003735">
    <property type="term" value="F:structural constituent of ribosome"/>
    <property type="evidence" value="ECO:0007669"/>
    <property type="project" value="InterPro"/>
</dbReference>
<dbReference type="Gene3D" id="3.40.1370.10">
    <property type="match status" value="1"/>
</dbReference>
<dbReference type="GO" id="GO:0006412">
    <property type="term" value="P:translation"/>
    <property type="evidence" value="ECO:0007669"/>
    <property type="project" value="UniProtKB-UniRule"/>
</dbReference>
<dbReference type="SUPFAM" id="SSF52166">
    <property type="entry name" value="Ribosomal protein L4"/>
    <property type="match status" value="1"/>
</dbReference>
<dbReference type="GO" id="GO:0019843">
    <property type="term" value="F:rRNA binding"/>
    <property type="evidence" value="ECO:0007669"/>
    <property type="project" value="UniProtKB-UniRule"/>
</dbReference>
<dbReference type="HAMAP" id="MF_01328_B">
    <property type="entry name" value="Ribosomal_uL4_B"/>
    <property type="match status" value="1"/>
</dbReference>
<dbReference type="PANTHER" id="PTHR10746:SF6">
    <property type="entry name" value="LARGE RIBOSOMAL SUBUNIT PROTEIN UL4M"/>
    <property type="match status" value="1"/>
</dbReference>
<evidence type="ECO:0000313" key="8">
    <source>
        <dbReference type="Proteomes" id="UP000178367"/>
    </source>
</evidence>
<evidence type="ECO:0000256" key="4">
    <source>
        <dbReference type="ARBA" id="ARBA00035244"/>
    </source>
</evidence>
<dbReference type="InterPro" id="IPR013005">
    <property type="entry name" value="Ribosomal_uL4-like"/>
</dbReference>
<dbReference type="GO" id="GO:0005840">
    <property type="term" value="C:ribosome"/>
    <property type="evidence" value="ECO:0007669"/>
    <property type="project" value="UniProtKB-KW"/>
</dbReference>
<evidence type="ECO:0000256" key="1">
    <source>
        <dbReference type="ARBA" id="ARBA00010528"/>
    </source>
</evidence>
<dbReference type="STRING" id="1797994.A2227_03495"/>
<protein>
    <recommendedName>
        <fullName evidence="4 5">Large ribosomal subunit protein uL4</fullName>
    </recommendedName>
</protein>